<reference evidence="1 2" key="3">
    <citation type="journal article" date="2010" name="BMC Genomics">
        <title>Transcriptome sequencing and comparative analysis of cucumber flowers with different sex types.</title>
        <authorList>
            <person name="Guo S."/>
            <person name="Zheng Y."/>
            <person name="Joung J.G."/>
            <person name="Liu S."/>
            <person name="Zhang Z."/>
            <person name="Crasta O.R."/>
            <person name="Sobral B.W."/>
            <person name="Xu Y."/>
            <person name="Huang S."/>
            <person name="Fei Z."/>
        </authorList>
    </citation>
    <scope>NUCLEOTIDE SEQUENCE [LARGE SCALE GENOMIC DNA]</scope>
    <source>
        <strain evidence="2">cv. 9930</strain>
    </source>
</reference>
<dbReference type="AlphaFoldDB" id="A0A0A0K3B0"/>
<name>A0A0A0K3B0_CUCSA</name>
<dbReference type="EMBL" id="CM002928">
    <property type="protein sequence ID" value="KGN44170.1"/>
    <property type="molecule type" value="Genomic_DNA"/>
</dbReference>
<dbReference type="Proteomes" id="UP000029981">
    <property type="component" value="Chromosome 7"/>
</dbReference>
<protein>
    <submittedName>
        <fullName evidence="1">Uncharacterized protein</fullName>
    </submittedName>
</protein>
<gene>
    <name evidence="1" type="ORF">Csa_7G212120</name>
</gene>
<sequence>MSFLQQFEFKAMFLEEDFVEQNTFHERKTTKETEKRFEKGECSRQVEHTNIEDLLSIIMASNEALNWKMEKLLVEAEGIKNG</sequence>
<reference evidence="1 2" key="1">
    <citation type="journal article" date="2009" name="Nat. Genet.">
        <title>The genome of the cucumber, Cucumis sativus L.</title>
        <authorList>
            <person name="Huang S."/>
            <person name="Li R."/>
            <person name="Zhang Z."/>
            <person name="Li L."/>
            <person name="Gu X."/>
            <person name="Fan W."/>
            <person name="Lucas W.J."/>
            <person name="Wang X."/>
            <person name="Xie B."/>
            <person name="Ni P."/>
            <person name="Ren Y."/>
            <person name="Zhu H."/>
            <person name="Li J."/>
            <person name="Lin K."/>
            <person name="Jin W."/>
            <person name="Fei Z."/>
            <person name="Li G."/>
            <person name="Staub J."/>
            <person name="Kilian A."/>
            <person name="van der Vossen E.A."/>
            <person name="Wu Y."/>
            <person name="Guo J."/>
            <person name="He J."/>
            <person name="Jia Z."/>
            <person name="Ren Y."/>
            <person name="Tian G."/>
            <person name="Lu Y."/>
            <person name="Ruan J."/>
            <person name="Qian W."/>
            <person name="Wang M."/>
            <person name="Huang Q."/>
            <person name="Li B."/>
            <person name="Xuan Z."/>
            <person name="Cao J."/>
            <person name="Asan"/>
            <person name="Wu Z."/>
            <person name="Zhang J."/>
            <person name="Cai Q."/>
            <person name="Bai Y."/>
            <person name="Zhao B."/>
            <person name="Han Y."/>
            <person name="Li Y."/>
            <person name="Li X."/>
            <person name="Wang S."/>
            <person name="Shi Q."/>
            <person name="Liu S."/>
            <person name="Cho W.K."/>
            <person name="Kim J.Y."/>
            <person name="Xu Y."/>
            <person name="Heller-Uszynska K."/>
            <person name="Miao H."/>
            <person name="Cheng Z."/>
            <person name="Zhang S."/>
            <person name="Wu J."/>
            <person name="Yang Y."/>
            <person name="Kang H."/>
            <person name="Li M."/>
            <person name="Liang H."/>
            <person name="Ren X."/>
            <person name="Shi Z."/>
            <person name="Wen M."/>
            <person name="Jian M."/>
            <person name="Yang H."/>
            <person name="Zhang G."/>
            <person name="Yang Z."/>
            <person name="Chen R."/>
            <person name="Liu S."/>
            <person name="Li J."/>
            <person name="Ma L."/>
            <person name="Liu H."/>
            <person name="Zhou Y."/>
            <person name="Zhao J."/>
            <person name="Fang X."/>
            <person name="Li G."/>
            <person name="Fang L."/>
            <person name="Li Y."/>
            <person name="Liu D."/>
            <person name="Zheng H."/>
            <person name="Zhang Y."/>
            <person name="Qin N."/>
            <person name="Li Z."/>
            <person name="Yang G."/>
            <person name="Yang S."/>
            <person name="Bolund L."/>
            <person name="Kristiansen K."/>
            <person name="Zheng H."/>
            <person name="Li S."/>
            <person name="Zhang X."/>
            <person name="Yang H."/>
            <person name="Wang J."/>
            <person name="Sun R."/>
            <person name="Zhang B."/>
            <person name="Jiang S."/>
            <person name="Wang J."/>
            <person name="Du Y."/>
            <person name="Li S."/>
        </authorList>
    </citation>
    <scope>NUCLEOTIDE SEQUENCE [LARGE SCALE GENOMIC DNA]</scope>
    <source>
        <strain evidence="2">cv. 9930</strain>
    </source>
</reference>
<reference evidence="1 2" key="4">
    <citation type="journal article" date="2011" name="BMC Genomics">
        <title>RNA-Seq improves annotation of protein-coding genes in the cucumber genome.</title>
        <authorList>
            <person name="Li Z."/>
            <person name="Zhang Z."/>
            <person name="Yan P."/>
            <person name="Huang S."/>
            <person name="Fei Z."/>
            <person name="Lin K."/>
        </authorList>
    </citation>
    <scope>NUCLEOTIDE SEQUENCE [LARGE SCALE GENOMIC DNA]</scope>
    <source>
        <strain evidence="2">cv. 9930</strain>
    </source>
</reference>
<organism evidence="1 2">
    <name type="scientific">Cucumis sativus</name>
    <name type="common">Cucumber</name>
    <dbReference type="NCBI Taxonomy" id="3659"/>
    <lineage>
        <taxon>Eukaryota</taxon>
        <taxon>Viridiplantae</taxon>
        <taxon>Streptophyta</taxon>
        <taxon>Embryophyta</taxon>
        <taxon>Tracheophyta</taxon>
        <taxon>Spermatophyta</taxon>
        <taxon>Magnoliopsida</taxon>
        <taxon>eudicotyledons</taxon>
        <taxon>Gunneridae</taxon>
        <taxon>Pentapetalae</taxon>
        <taxon>rosids</taxon>
        <taxon>fabids</taxon>
        <taxon>Cucurbitales</taxon>
        <taxon>Cucurbitaceae</taxon>
        <taxon>Benincaseae</taxon>
        <taxon>Cucumis</taxon>
    </lineage>
</organism>
<dbReference type="Gramene" id="KGN44170">
    <property type="protein sequence ID" value="KGN44170"/>
    <property type="gene ID" value="Csa_7G212120"/>
</dbReference>
<evidence type="ECO:0000313" key="2">
    <source>
        <dbReference type="Proteomes" id="UP000029981"/>
    </source>
</evidence>
<evidence type="ECO:0000313" key="1">
    <source>
        <dbReference type="EMBL" id="KGN44170.1"/>
    </source>
</evidence>
<reference evidence="1 2" key="2">
    <citation type="journal article" date="2009" name="PLoS ONE">
        <title>An integrated genetic and cytogenetic map of the cucumber genome.</title>
        <authorList>
            <person name="Ren Y."/>
            <person name="Zhang Z."/>
            <person name="Liu J."/>
            <person name="Staub J.E."/>
            <person name="Han Y."/>
            <person name="Cheng Z."/>
            <person name="Li X."/>
            <person name="Lu J."/>
            <person name="Miao H."/>
            <person name="Kang H."/>
            <person name="Xie B."/>
            <person name="Gu X."/>
            <person name="Wang X."/>
            <person name="Du Y."/>
            <person name="Jin W."/>
            <person name="Huang S."/>
        </authorList>
    </citation>
    <scope>NUCLEOTIDE SEQUENCE [LARGE SCALE GENOMIC DNA]</scope>
    <source>
        <strain evidence="2">cv. 9930</strain>
    </source>
</reference>
<keyword evidence="2" id="KW-1185">Reference proteome</keyword>
<accession>A0A0A0K3B0</accession>
<proteinExistence type="predicted"/>